<organism evidence="1 2">
    <name type="scientific">Mycoplasmopsis alligatoris A21JP2</name>
    <dbReference type="NCBI Taxonomy" id="747682"/>
    <lineage>
        <taxon>Bacteria</taxon>
        <taxon>Bacillati</taxon>
        <taxon>Mycoplasmatota</taxon>
        <taxon>Mycoplasmoidales</taxon>
        <taxon>Metamycoplasmataceae</taxon>
        <taxon>Mycoplasmopsis</taxon>
    </lineage>
</organism>
<sequence length="231" mass="27224">MKKIKKWKNIRMNVKIKKFQSKTELMRHLLIETTLIAKKNSFSSICVTPQKKLLPYLNLIQKYWLKQKYVFNSLRWFISSEVIDSQNCTQIFYSRLKHNFFDHFPWSPINTFYPCTKGNIKENALIFERQIVSKNGLDLLVCVMDDSGQIVFLKNDLVPEKRMDVVKLSNEKNVLTLGMATILETKKIIVIYDGNNRELIEKITNPRIHLEHAISFLNYHADTTLLVLEQK</sequence>
<gene>
    <name evidence="1" type="ORF">MALL_0245</name>
</gene>
<evidence type="ECO:0000313" key="2">
    <source>
        <dbReference type="Proteomes" id="UP000004757"/>
    </source>
</evidence>
<dbReference type="SUPFAM" id="SSF100950">
    <property type="entry name" value="NagB/RpiA/CoA transferase-like"/>
    <property type="match status" value="1"/>
</dbReference>
<evidence type="ECO:0000313" key="1">
    <source>
        <dbReference type="EMBL" id="EFF41242.1"/>
    </source>
</evidence>
<keyword evidence="2" id="KW-1185">Reference proteome</keyword>
<reference evidence="1 2" key="1">
    <citation type="submission" date="2010-03" db="EMBL/GenBank/DDBJ databases">
        <authorList>
            <person name="Glass J.I."/>
            <person name="Benders G.A."/>
            <person name="Durkin A.S."/>
            <person name="Farmerie W.G."/>
            <person name="Hlavinka K."/>
            <person name="Hostetler J."/>
            <person name="Jackson J."/>
            <person name="May M.A."/>
            <person name="Miller R.H."/>
            <person name="Paralanov V."/>
            <person name="Radune D."/>
            <person name="Szczypinski B."/>
            <person name="Brown D.R."/>
        </authorList>
    </citation>
    <scope>NUCLEOTIDE SEQUENCE [LARGE SCALE GENOMIC DNA]</scope>
    <source>
        <strain evidence="1 2">A21JP2</strain>
    </source>
</reference>
<dbReference type="Gene3D" id="3.40.50.1360">
    <property type="match status" value="1"/>
</dbReference>
<dbReference type="EMBL" id="ADNC01000027">
    <property type="protein sequence ID" value="EFF41242.1"/>
    <property type="molecule type" value="Genomic_DNA"/>
</dbReference>
<accession>D4XX18</accession>
<keyword evidence="1" id="KW-0413">Isomerase</keyword>
<comment type="caution">
    <text evidence="1">The sequence shown here is derived from an EMBL/GenBank/DDBJ whole genome shotgun (WGS) entry which is preliminary data.</text>
</comment>
<dbReference type="Proteomes" id="UP000004757">
    <property type="component" value="Unassembled WGS sequence"/>
</dbReference>
<dbReference type="eggNOG" id="COG0363">
    <property type="taxonomic scope" value="Bacteria"/>
</dbReference>
<dbReference type="GO" id="GO:0016853">
    <property type="term" value="F:isomerase activity"/>
    <property type="evidence" value="ECO:0007669"/>
    <property type="project" value="UniProtKB-KW"/>
</dbReference>
<dbReference type="InterPro" id="IPR037171">
    <property type="entry name" value="NagB/RpiA_transferase-like"/>
</dbReference>
<name>D4XX18_9BACT</name>
<dbReference type="STRING" id="747682.MALL_0245"/>
<proteinExistence type="predicted"/>
<dbReference type="AlphaFoldDB" id="D4XX18"/>
<protein>
    <submittedName>
        <fullName evidence="1">Glucosamine-6-phosphate isomerase/6-phosphogluconolactonase</fullName>
    </submittedName>
</protein>